<accession>A0A5R9Q6R5</accession>
<evidence type="ECO:0000259" key="5">
    <source>
        <dbReference type="PROSITE" id="PS51898"/>
    </source>
</evidence>
<keyword evidence="4" id="KW-0233">DNA recombination</keyword>
<evidence type="ECO:0000313" key="6">
    <source>
        <dbReference type="EMBL" id="TLX48821.1"/>
    </source>
</evidence>
<organism evidence="6 7">
    <name type="scientific">Pseudoalteromonas phenolica</name>
    <dbReference type="NCBI Taxonomy" id="161398"/>
    <lineage>
        <taxon>Bacteria</taxon>
        <taxon>Pseudomonadati</taxon>
        <taxon>Pseudomonadota</taxon>
        <taxon>Gammaproteobacteria</taxon>
        <taxon>Alteromonadales</taxon>
        <taxon>Pseudoalteromonadaceae</taxon>
        <taxon>Pseudoalteromonas</taxon>
    </lineage>
</organism>
<dbReference type="InterPro" id="IPR002104">
    <property type="entry name" value="Integrase_catalytic"/>
</dbReference>
<evidence type="ECO:0000256" key="1">
    <source>
        <dbReference type="ARBA" id="ARBA00008857"/>
    </source>
</evidence>
<evidence type="ECO:0000256" key="4">
    <source>
        <dbReference type="ARBA" id="ARBA00023172"/>
    </source>
</evidence>
<dbReference type="CDD" id="cd00397">
    <property type="entry name" value="DNA_BRE_C"/>
    <property type="match status" value="1"/>
</dbReference>
<evidence type="ECO:0000256" key="3">
    <source>
        <dbReference type="ARBA" id="ARBA00023125"/>
    </source>
</evidence>
<dbReference type="Pfam" id="PF00589">
    <property type="entry name" value="Phage_integrase"/>
    <property type="match status" value="1"/>
</dbReference>
<dbReference type="GO" id="GO:0006310">
    <property type="term" value="P:DNA recombination"/>
    <property type="evidence" value="ECO:0007669"/>
    <property type="project" value="UniProtKB-KW"/>
</dbReference>
<dbReference type="EMBL" id="PPSW01000003">
    <property type="protein sequence ID" value="TLX48821.1"/>
    <property type="molecule type" value="Genomic_DNA"/>
</dbReference>
<dbReference type="PANTHER" id="PTHR30349">
    <property type="entry name" value="PHAGE INTEGRASE-RELATED"/>
    <property type="match status" value="1"/>
</dbReference>
<evidence type="ECO:0000313" key="7">
    <source>
        <dbReference type="Proteomes" id="UP000309186"/>
    </source>
</evidence>
<dbReference type="InterPro" id="IPR050090">
    <property type="entry name" value="Tyrosine_recombinase_XerCD"/>
</dbReference>
<name>A0A5R9Q6R5_9GAMM</name>
<dbReference type="GO" id="GO:0003677">
    <property type="term" value="F:DNA binding"/>
    <property type="evidence" value="ECO:0007669"/>
    <property type="project" value="UniProtKB-KW"/>
</dbReference>
<dbReference type="OrthoDB" id="5855144at2"/>
<proteinExistence type="inferred from homology"/>
<comment type="caution">
    <text evidence="6">The sequence shown here is derived from an EMBL/GenBank/DDBJ whole genome shotgun (WGS) entry which is preliminary data.</text>
</comment>
<dbReference type="InterPro" id="IPR013762">
    <property type="entry name" value="Integrase-like_cat_sf"/>
</dbReference>
<dbReference type="AlphaFoldDB" id="A0A5R9Q6R5"/>
<keyword evidence="3" id="KW-0238">DNA-binding</keyword>
<dbReference type="Proteomes" id="UP000309186">
    <property type="component" value="Unassembled WGS sequence"/>
</dbReference>
<reference evidence="6 7" key="1">
    <citation type="submission" date="2018-01" db="EMBL/GenBank/DDBJ databases">
        <title>Co-occurrence of chitin degradation, pigmentation and bioactivity in marine Pseudoalteromonas.</title>
        <authorList>
            <person name="Paulsen S."/>
            <person name="Gram L."/>
            <person name="Machado H."/>
        </authorList>
    </citation>
    <scope>NUCLEOTIDE SEQUENCE [LARGE SCALE GENOMIC DNA]</scope>
    <source>
        <strain evidence="6 7">S3663</strain>
    </source>
</reference>
<comment type="similarity">
    <text evidence="1">Belongs to the 'phage' integrase family.</text>
</comment>
<dbReference type="SUPFAM" id="SSF56349">
    <property type="entry name" value="DNA breaking-rejoining enzymes"/>
    <property type="match status" value="1"/>
</dbReference>
<feature type="domain" description="Tyr recombinase" evidence="5">
    <location>
        <begin position="176"/>
        <end position="396"/>
    </location>
</feature>
<evidence type="ECO:0000256" key="2">
    <source>
        <dbReference type="ARBA" id="ARBA00022908"/>
    </source>
</evidence>
<keyword evidence="2" id="KW-0229">DNA integration</keyword>
<dbReference type="PROSITE" id="PS51898">
    <property type="entry name" value="TYR_RECOMBINASE"/>
    <property type="match status" value="1"/>
</dbReference>
<dbReference type="Gene3D" id="1.10.443.10">
    <property type="entry name" value="Intergrase catalytic core"/>
    <property type="match status" value="1"/>
</dbReference>
<dbReference type="RefSeq" id="WP_138478104.1">
    <property type="nucleotide sequence ID" value="NZ_PPSW01000003.1"/>
</dbReference>
<dbReference type="GO" id="GO:0015074">
    <property type="term" value="P:DNA integration"/>
    <property type="evidence" value="ECO:0007669"/>
    <property type="project" value="UniProtKB-KW"/>
</dbReference>
<protein>
    <recommendedName>
        <fullName evidence="5">Tyr recombinase domain-containing protein</fullName>
    </recommendedName>
</protein>
<sequence>MKKVKYKNITIDGELFEELHVFYDNEGNLVVLPLLFSIDLARTGTVFSFKKISTRSRFKNSEFEEKTILTRHDVSSNTETTYLGHILKYLEYCESNSLPYDELEHCTELADNEDISLFLNHEYPDQISTYTTLKGMKSAITAYYNFLTYLGITNQRSIRIKKEVRKKLLNKEANNFQIKYINSNSINELLFASKSKADNLIIQCGYRLGLRAKECAGLMLHGKGGLNDLIKQYRREEDDTSRYPVRTEYFEYQLRSKYTKGGKSRFLYIPRKMMRDIELYKETERADILALSKSPEPDTLLLNASNGHLGKAISTKHASTVFRHLKQIISSLKEYHSFHCLRHTFATLLYDKKIKEGNGKNDALREVANALGHSLDRHGNAYKNSTRYIIMRDYMNIVEKAS</sequence>
<dbReference type="PANTHER" id="PTHR30349:SF41">
    <property type="entry name" value="INTEGRASE_RECOMBINASE PROTEIN MJ0367-RELATED"/>
    <property type="match status" value="1"/>
</dbReference>
<dbReference type="InterPro" id="IPR011010">
    <property type="entry name" value="DNA_brk_join_enz"/>
</dbReference>
<gene>
    <name evidence="6" type="ORF">C1E24_01570</name>
</gene>